<accession>A0ACC8XIV5</accession>
<gene>
    <name evidence="1" type="ORF">AN640_04565</name>
</gene>
<protein>
    <submittedName>
        <fullName evidence="1">Uncharacterized protein</fullName>
    </submittedName>
</protein>
<dbReference type="Proteomes" id="UP000188637">
    <property type="component" value="Unassembled WGS sequence"/>
</dbReference>
<dbReference type="EMBL" id="LJHD01000060">
    <property type="protein sequence ID" value="ONI45452.1"/>
    <property type="molecule type" value="Genomic_DNA"/>
</dbReference>
<evidence type="ECO:0000313" key="2">
    <source>
        <dbReference type="Proteomes" id="UP000188637"/>
    </source>
</evidence>
<comment type="caution">
    <text evidence="1">The sequence shown here is derived from an EMBL/GenBank/DDBJ whole genome shotgun (WGS) entry which is preliminary data.</text>
</comment>
<reference evidence="1" key="1">
    <citation type="submission" date="2016-08" db="EMBL/GenBank/DDBJ databases">
        <authorList>
            <person name="Ngugi D.K."/>
            <person name="Miyake S."/>
            <person name="Stingl U."/>
        </authorList>
    </citation>
    <scope>NUCLEOTIDE SEQUENCE</scope>
    <source>
        <strain evidence="1">SCG-D08WGA-EpuloA1</strain>
    </source>
</reference>
<keyword evidence="2" id="KW-1185">Reference proteome</keyword>
<evidence type="ECO:0000313" key="1">
    <source>
        <dbReference type="EMBL" id="ONI45452.1"/>
    </source>
</evidence>
<sequence>MDINTKKLKKNAFRVSKVRGITASRIRVPGGHLNVKYLDTIKHIAQTYRIMAIKPTVSRM</sequence>
<proteinExistence type="predicted"/>
<organism evidence="1 2">
    <name type="scientific">Candidatus Epulonipiscium fishelsonii</name>
    <dbReference type="NCBI Taxonomy" id="77094"/>
    <lineage>
        <taxon>Bacteria</taxon>
        <taxon>Bacillati</taxon>
        <taxon>Bacillota</taxon>
        <taxon>Clostridia</taxon>
        <taxon>Lachnospirales</taxon>
        <taxon>Lachnospiraceae</taxon>
        <taxon>Candidatus Epulonipiscium</taxon>
    </lineage>
</organism>
<name>A0ACC8XIV5_9FIRM</name>